<proteinExistence type="predicted"/>
<organism evidence="2 3">
    <name type="scientific">Helicobacter enhydrae</name>
    <dbReference type="NCBI Taxonomy" id="222136"/>
    <lineage>
        <taxon>Bacteria</taxon>
        <taxon>Pseudomonadati</taxon>
        <taxon>Campylobacterota</taxon>
        <taxon>Epsilonproteobacteria</taxon>
        <taxon>Campylobacterales</taxon>
        <taxon>Helicobacteraceae</taxon>
        <taxon>Helicobacter</taxon>
    </lineage>
</organism>
<protein>
    <submittedName>
        <fullName evidence="2">Uncharacterized protein</fullName>
    </submittedName>
</protein>
<sequence>MIRVFCGDPKESKSNTRIQESKNNKQESSSNIALYRWIVTQKAGRGLGDFKGDKGGASQ</sequence>
<name>A0A1B1U3N4_9HELI</name>
<feature type="region of interest" description="Disordered" evidence="1">
    <location>
        <begin position="1"/>
        <end position="29"/>
    </location>
</feature>
<feature type="compositionally biased region" description="Basic and acidic residues" evidence="1">
    <location>
        <begin position="8"/>
        <end position="25"/>
    </location>
</feature>
<evidence type="ECO:0000256" key="1">
    <source>
        <dbReference type="SAM" id="MobiDB-lite"/>
    </source>
</evidence>
<reference evidence="3" key="1">
    <citation type="submission" date="2016-07" db="EMBL/GenBank/DDBJ databases">
        <authorList>
            <person name="Florea S."/>
            <person name="Webb J.S."/>
            <person name="Jaromczyk J."/>
            <person name="Schardl C.L."/>
        </authorList>
    </citation>
    <scope>NUCLEOTIDE SEQUENCE [LARGE SCALE GENOMIC DNA]</scope>
    <source>
        <strain evidence="3">MIT 01-6242</strain>
    </source>
</reference>
<dbReference type="KEGG" id="het:BBW65_00330"/>
<dbReference type="Proteomes" id="UP000092884">
    <property type="component" value="Chromosome"/>
</dbReference>
<evidence type="ECO:0000313" key="3">
    <source>
        <dbReference type="Proteomes" id="UP000092884"/>
    </source>
</evidence>
<accession>A0A1B1U3N4</accession>
<gene>
    <name evidence="2" type="ORF">BBW65_00330</name>
</gene>
<keyword evidence="3" id="KW-1185">Reference proteome</keyword>
<dbReference type="AlphaFoldDB" id="A0A1B1U3N4"/>
<dbReference type="EMBL" id="CP016503">
    <property type="protein sequence ID" value="ANV97360.1"/>
    <property type="molecule type" value="Genomic_DNA"/>
</dbReference>
<evidence type="ECO:0000313" key="2">
    <source>
        <dbReference type="EMBL" id="ANV97360.1"/>
    </source>
</evidence>